<reference evidence="2 3" key="1">
    <citation type="submission" date="2024-03" db="EMBL/GenBank/DDBJ databases">
        <title>Aureococcus anophagefferens CCMP1851 and Kratosvirus quantuckense: Draft genome of a second virus-susceptible host strain in the model system.</title>
        <authorList>
            <person name="Chase E."/>
            <person name="Truchon A.R."/>
            <person name="Schepens W."/>
            <person name="Wilhelm S.W."/>
        </authorList>
    </citation>
    <scope>NUCLEOTIDE SEQUENCE [LARGE SCALE GENOMIC DNA]</scope>
    <source>
        <strain evidence="2 3">CCMP1851</strain>
    </source>
</reference>
<feature type="compositionally biased region" description="Polar residues" evidence="1">
    <location>
        <begin position="534"/>
        <end position="545"/>
    </location>
</feature>
<organism evidence="2 3">
    <name type="scientific">Aureococcus anophagefferens</name>
    <name type="common">Harmful bloom alga</name>
    <dbReference type="NCBI Taxonomy" id="44056"/>
    <lineage>
        <taxon>Eukaryota</taxon>
        <taxon>Sar</taxon>
        <taxon>Stramenopiles</taxon>
        <taxon>Ochrophyta</taxon>
        <taxon>Pelagophyceae</taxon>
        <taxon>Pelagomonadales</taxon>
        <taxon>Pelagomonadaceae</taxon>
        <taxon>Aureococcus</taxon>
    </lineage>
</organism>
<dbReference type="Proteomes" id="UP001363151">
    <property type="component" value="Unassembled WGS sequence"/>
</dbReference>
<evidence type="ECO:0000313" key="2">
    <source>
        <dbReference type="EMBL" id="KAK7250065.1"/>
    </source>
</evidence>
<keyword evidence="3" id="KW-1185">Reference proteome</keyword>
<protein>
    <submittedName>
        <fullName evidence="2">Uncharacterized protein</fullName>
    </submittedName>
</protein>
<feature type="region of interest" description="Disordered" evidence="1">
    <location>
        <begin position="219"/>
        <end position="240"/>
    </location>
</feature>
<evidence type="ECO:0000313" key="3">
    <source>
        <dbReference type="Proteomes" id="UP001363151"/>
    </source>
</evidence>
<accession>A0ABR1G9V3</accession>
<feature type="region of interest" description="Disordered" evidence="1">
    <location>
        <begin position="342"/>
        <end position="371"/>
    </location>
</feature>
<sequence>MVNTPRQKAYAMGGKRHSHDHEGIGVQQSSVGALIGKSDAAMKKRLGISDADEARRTVETLAACGGVSALAAACGSSVGDFGSGLWTGDDVARACGAVLEANGRAAPSRGALEFLFRAARTGGAHAGSRAAATPLDGLVLARAFRAAAAPAVVRALENAFDAKFPGGAAPVPALGALVNGAMPPAFLDCFRVEGGAVSREAWVDGHVDHCRGVRGFPDAPATTTSCSRPRGTRRRRRRRAPYAAARACPGLAPATSAPVAAVFAGRSRPPDASLRVLFDALSAAPPGAHLSDARVVAPAARGRAPRDKRPARALRAARRALAALGGPASVGALLANYAASKHPWSSRGRCPRQKPRTSSASRSRHGGARSTRALDVSRRAFLDACADLSYCCGDGPDGDAKYALRLGPPCGAATAAPAPRRRLACVTGRDGERSIAYVDDDGDADFPDEPWTEARLFQALGARLCTQVHIGDDGGPAAEGVATREKRKVWRKPAPAAARTRDFSGVSLRHGPDLSLSSLTHDPVSPRLRPAAQTAHTGLHTSSWSIGDGGC</sequence>
<dbReference type="EMBL" id="JBBJCI010000038">
    <property type="protein sequence ID" value="KAK7250065.1"/>
    <property type="molecule type" value="Genomic_DNA"/>
</dbReference>
<proteinExistence type="predicted"/>
<feature type="region of interest" description="Disordered" evidence="1">
    <location>
        <begin position="532"/>
        <end position="551"/>
    </location>
</feature>
<gene>
    <name evidence="2" type="ORF">SO694_00006168</name>
</gene>
<name>A0ABR1G9V3_AURAN</name>
<feature type="region of interest" description="Disordered" evidence="1">
    <location>
        <begin position="1"/>
        <end position="22"/>
    </location>
</feature>
<comment type="caution">
    <text evidence="2">The sequence shown here is derived from an EMBL/GenBank/DDBJ whole genome shotgun (WGS) entry which is preliminary data.</text>
</comment>
<feature type="compositionally biased region" description="Basic residues" evidence="1">
    <location>
        <begin position="230"/>
        <end position="240"/>
    </location>
</feature>
<evidence type="ECO:0000256" key="1">
    <source>
        <dbReference type="SAM" id="MobiDB-lite"/>
    </source>
</evidence>